<name>A0A0C9W5N0_SPHS4</name>
<comment type="cofactor">
    <cofactor evidence="1">
        <name>Ca(2+)</name>
        <dbReference type="ChEBI" id="CHEBI:29108"/>
    </cofactor>
    <text evidence="1">Binds 2 calcium ions per subunit.</text>
</comment>
<dbReference type="Proteomes" id="UP000054279">
    <property type="component" value="Unassembled WGS sequence"/>
</dbReference>
<dbReference type="InterPro" id="IPR010255">
    <property type="entry name" value="Haem_peroxidase_sf"/>
</dbReference>
<dbReference type="Pfam" id="PF11895">
    <property type="entry name" value="Peroxidase_ext"/>
    <property type="match status" value="1"/>
</dbReference>
<keyword evidence="1" id="KW-0106">Calcium</keyword>
<reference evidence="4 5" key="1">
    <citation type="submission" date="2014-06" db="EMBL/GenBank/DDBJ databases">
        <title>Evolutionary Origins and Diversification of the Mycorrhizal Mutualists.</title>
        <authorList>
            <consortium name="DOE Joint Genome Institute"/>
            <consortium name="Mycorrhizal Genomics Consortium"/>
            <person name="Kohler A."/>
            <person name="Kuo A."/>
            <person name="Nagy L.G."/>
            <person name="Floudas D."/>
            <person name="Copeland A."/>
            <person name="Barry K.W."/>
            <person name="Cichocki N."/>
            <person name="Veneault-Fourrey C."/>
            <person name="LaButti K."/>
            <person name="Lindquist E.A."/>
            <person name="Lipzen A."/>
            <person name="Lundell T."/>
            <person name="Morin E."/>
            <person name="Murat C."/>
            <person name="Riley R."/>
            <person name="Ohm R."/>
            <person name="Sun H."/>
            <person name="Tunlid A."/>
            <person name="Henrissat B."/>
            <person name="Grigoriev I.V."/>
            <person name="Hibbett D.S."/>
            <person name="Martin F."/>
        </authorList>
    </citation>
    <scope>NUCLEOTIDE SEQUENCE [LARGE SCALE GENOMIC DNA]</scope>
    <source>
        <strain evidence="4 5">SS14</strain>
    </source>
</reference>
<feature type="non-terminal residue" evidence="4">
    <location>
        <position position="158"/>
    </location>
</feature>
<dbReference type="OrthoDB" id="2113341at2759"/>
<keyword evidence="4" id="KW-0560">Oxidoreductase</keyword>
<dbReference type="Gene3D" id="1.10.520.10">
    <property type="match status" value="1"/>
</dbReference>
<proteinExistence type="predicted"/>
<dbReference type="AlphaFoldDB" id="A0A0C9W5N0"/>
<evidence type="ECO:0000259" key="3">
    <source>
        <dbReference type="Pfam" id="PF11895"/>
    </source>
</evidence>
<dbReference type="InterPro" id="IPR024589">
    <property type="entry name" value="Ligninase_C"/>
</dbReference>
<dbReference type="HOGENOM" id="CLU_1975902_0_0_1"/>
<keyword evidence="5" id="KW-1185">Reference proteome</keyword>
<dbReference type="EMBL" id="KN837104">
    <property type="protein sequence ID" value="KIJ47108.1"/>
    <property type="molecule type" value="Genomic_DNA"/>
</dbReference>
<dbReference type="InterPro" id="IPR001621">
    <property type="entry name" value="Ligninase"/>
</dbReference>
<keyword evidence="4" id="KW-0575">Peroxidase</keyword>
<gene>
    <name evidence="4" type="ORF">M422DRAFT_164546</name>
</gene>
<feature type="domain" description="Fungal ligninase C-terminal" evidence="3">
    <location>
        <begin position="84"/>
        <end position="158"/>
    </location>
</feature>
<keyword evidence="1" id="KW-0479">Metal-binding</keyword>
<dbReference type="GO" id="GO:0006979">
    <property type="term" value="P:response to oxidative stress"/>
    <property type="evidence" value="ECO:0007669"/>
    <property type="project" value="InterPro"/>
</dbReference>
<feature type="binding site" evidence="1">
    <location>
        <position position="13"/>
    </location>
    <ligand>
        <name>Ca(2+)</name>
        <dbReference type="ChEBI" id="CHEBI:29108"/>
        <label>2</label>
    </ligand>
</feature>
<dbReference type="Gene3D" id="1.10.420.10">
    <property type="entry name" value="Peroxidase, domain 2"/>
    <property type="match status" value="1"/>
</dbReference>
<feature type="binding site" evidence="1">
    <location>
        <position position="18"/>
    </location>
    <ligand>
        <name>Ca(2+)</name>
        <dbReference type="ChEBI" id="CHEBI:29108"/>
        <label>2</label>
    </ligand>
</feature>
<dbReference type="SUPFAM" id="SSF48113">
    <property type="entry name" value="Heme-dependent peroxidases"/>
    <property type="match status" value="1"/>
</dbReference>
<evidence type="ECO:0000256" key="2">
    <source>
        <dbReference type="PIRSR" id="PIRSR601621-4"/>
    </source>
</evidence>
<accession>A0A0C9W5N0</accession>
<keyword evidence="2" id="KW-1015">Disulfide bond</keyword>
<dbReference type="GO" id="GO:0020037">
    <property type="term" value="F:heme binding"/>
    <property type="evidence" value="ECO:0007669"/>
    <property type="project" value="InterPro"/>
</dbReference>
<sequence>VDPTINASPFDSTPFTFDTQVFLEVLLKGICFPGSANNSGEVESPLPLGKGLNVGQMRLQSDFALARDPRTACTWQEFINEQEKMSAAFRAAMAKLAVVGQDSRNFIDCSEVVPIPKPAVKKPATFPATKTRRDIQQACSLPFPNLATDPGAVETIIP</sequence>
<dbReference type="GO" id="GO:0046872">
    <property type="term" value="F:metal ion binding"/>
    <property type="evidence" value="ECO:0007669"/>
    <property type="project" value="UniProtKB-KW"/>
</dbReference>
<evidence type="ECO:0000256" key="1">
    <source>
        <dbReference type="PIRSR" id="PIRSR601621-2"/>
    </source>
</evidence>
<evidence type="ECO:0000313" key="5">
    <source>
        <dbReference type="Proteomes" id="UP000054279"/>
    </source>
</evidence>
<organism evidence="4 5">
    <name type="scientific">Sphaerobolus stellatus (strain SS14)</name>
    <dbReference type="NCBI Taxonomy" id="990650"/>
    <lineage>
        <taxon>Eukaryota</taxon>
        <taxon>Fungi</taxon>
        <taxon>Dikarya</taxon>
        <taxon>Basidiomycota</taxon>
        <taxon>Agaricomycotina</taxon>
        <taxon>Agaricomycetes</taxon>
        <taxon>Phallomycetidae</taxon>
        <taxon>Geastrales</taxon>
        <taxon>Sphaerobolaceae</taxon>
        <taxon>Sphaerobolus</taxon>
    </lineage>
</organism>
<dbReference type="PRINTS" id="PR00462">
    <property type="entry name" value="LIGNINASE"/>
</dbReference>
<protein>
    <submittedName>
        <fullName evidence="4">Class II peroxidase</fullName>
    </submittedName>
</protein>
<feature type="disulfide bond" evidence="2">
    <location>
        <begin position="73"/>
        <end position="139"/>
    </location>
</feature>
<feature type="binding site" evidence="1">
    <location>
        <position position="11"/>
    </location>
    <ligand>
        <name>Ca(2+)</name>
        <dbReference type="ChEBI" id="CHEBI:29108"/>
        <label>2</label>
    </ligand>
</feature>
<dbReference type="GO" id="GO:0004601">
    <property type="term" value="F:peroxidase activity"/>
    <property type="evidence" value="ECO:0007669"/>
    <property type="project" value="UniProtKB-KW"/>
</dbReference>
<evidence type="ECO:0000313" key="4">
    <source>
        <dbReference type="EMBL" id="KIJ47108.1"/>
    </source>
</evidence>